<proteinExistence type="predicted"/>
<reference evidence="1" key="1">
    <citation type="journal article" date="2015" name="MBio">
        <title>Eco-Evolutionary Dynamics of Episomes among Ecologically Cohesive Bacterial Populations.</title>
        <authorList>
            <person name="Xue H."/>
            <person name="Cordero O.X."/>
            <person name="Camas F.M."/>
            <person name="Trimble W."/>
            <person name="Meyer F."/>
            <person name="Guglielmini J."/>
            <person name="Rocha E.P."/>
            <person name="Polz M.F."/>
        </authorList>
    </citation>
    <scope>NUCLEOTIDE SEQUENCE</scope>
    <source>
        <strain evidence="1">FF_307</strain>
    </source>
</reference>
<dbReference type="AlphaFoldDB" id="A0A0H4A443"/>
<dbReference type="EMBL" id="KP795701">
    <property type="protein sequence ID" value="AKN40626.1"/>
    <property type="molecule type" value="Genomic_DNA"/>
</dbReference>
<name>A0A0H4A443_9VIBR</name>
<protein>
    <submittedName>
        <fullName evidence="1">Uncharacterized protein</fullName>
    </submittedName>
</protein>
<evidence type="ECO:0000313" key="1">
    <source>
        <dbReference type="EMBL" id="AKN40626.1"/>
    </source>
</evidence>
<organism evidence="1">
    <name type="scientific">Vibrio sp. FF_307</name>
    <dbReference type="NCBI Taxonomy" id="1652834"/>
    <lineage>
        <taxon>Bacteria</taxon>
        <taxon>Pseudomonadati</taxon>
        <taxon>Pseudomonadota</taxon>
        <taxon>Gammaproteobacteria</taxon>
        <taxon>Vibrionales</taxon>
        <taxon>Vibrionaceae</taxon>
        <taxon>Vibrio</taxon>
    </lineage>
</organism>
<sequence length="39" mass="4451">MSSLGERHLPLFALFEIGTHDGFLSNNAIEWECHISCQF</sequence>
<accession>A0A0H4A443</accession>